<feature type="domain" description="Response regulatory" evidence="6">
    <location>
        <begin position="3"/>
        <end position="119"/>
    </location>
</feature>
<dbReference type="Proteomes" id="UP000198935">
    <property type="component" value="Unassembled WGS sequence"/>
</dbReference>
<dbReference type="SMART" id="SM00448">
    <property type="entry name" value="REC"/>
    <property type="match status" value="1"/>
</dbReference>
<dbReference type="GO" id="GO:0043565">
    <property type="term" value="F:sequence-specific DNA binding"/>
    <property type="evidence" value="ECO:0007669"/>
    <property type="project" value="InterPro"/>
</dbReference>
<dbReference type="InterPro" id="IPR018062">
    <property type="entry name" value="HTH_AraC-typ_CS"/>
</dbReference>
<feature type="domain" description="HTH araC/xylS-type" evidence="5">
    <location>
        <begin position="152"/>
        <end position="250"/>
    </location>
</feature>
<evidence type="ECO:0000256" key="1">
    <source>
        <dbReference type="ARBA" id="ARBA00023015"/>
    </source>
</evidence>
<dbReference type="PANTHER" id="PTHR43280">
    <property type="entry name" value="ARAC-FAMILY TRANSCRIPTIONAL REGULATOR"/>
    <property type="match status" value="1"/>
</dbReference>
<dbReference type="Pfam" id="PF12833">
    <property type="entry name" value="HTH_18"/>
    <property type="match status" value="1"/>
</dbReference>
<dbReference type="GO" id="GO:0000160">
    <property type="term" value="P:phosphorelay signal transduction system"/>
    <property type="evidence" value="ECO:0007669"/>
    <property type="project" value="InterPro"/>
</dbReference>
<dbReference type="Pfam" id="PF00072">
    <property type="entry name" value="Response_reg"/>
    <property type="match status" value="1"/>
</dbReference>
<reference evidence="8" key="1">
    <citation type="submission" date="2016-10" db="EMBL/GenBank/DDBJ databases">
        <authorList>
            <person name="Varghese N."/>
            <person name="Submissions S."/>
        </authorList>
    </citation>
    <scope>NUCLEOTIDE SEQUENCE [LARGE SCALE GENOMIC DNA]</scope>
    <source>
        <strain evidence="8">SP</strain>
    </source>
</reference>
<dbReference type="GO" id="GO:0003700">
    <property type="term" value="F:DNA-binding transcription factor activity"/>
    <property type="evidence" value="ECO:0007669"/>
    <property type="project" value="InterPro"/>
</dbReference>
<dbReference type="Gene3D" id="3.40.50.2300">
    <property type="match status" value="1"/>
</dbReference>
<organism evidence="7 8">
    <name type="scientific">Evansella caseinilytica</name>
    <dbReference type="NCBI Taxonomy" id="1503961"/>
    <lineage>
        <taxon>Bacteria</taxon>
        <taxon>Bacillati</taxon>
        <taxon>Bacillota</taxon>
        <taxon>Bacilli</taxon>
        <taxon>Bacillales</taxon>
        <taxon>Bacillaceae</taxon>
        <taxon>Evansella</taxon>
    </lineage>
</organism>
<evidence type="ECO:0000256" key="2">
    <source>
        <dbReference type="ARBA" id="ARBA00023125"/>
    </source>
</evidence>
<dbReference type="STRING" id="1503961.SAMN05421736_104190"/>
<evidence type="ECO:0000259" key="5">
    <source>
        <dbReference type="PROSITE" id="PS01124"/>
    </source>
</evidence>
<evidence type="ECO:0000256" key="4">
    <source>
        <dbReference type="PROSITE-ProRule" id="PRU00169"/>
    </source>
</evidence>
<evidence type="ECO:0000313" key="7">
    <source>
        <dbReference type="EMBL" id="SDY91900.1"/>
    </source>
</evidence>
<accession>A0A1H3NT77</accession>
<evidence type="ECO:0000313" key="8">
    <source>
        <dbReference type="Proteomes" id="UP000198935"/>
    </source>
</evidence>
<dbReference type="InterPro" id="IPR001789">
    <property type="entry name" value="Sig_transdc_resp-reg_receiver"/>
</dbReference>
<gene>
    <name evidence="7" type="ORF">SAMN05421736_104190</name>
</gene>
<comment type="caution">
    <text evidence="4">Lacks conserved residue(s) required for the propagation of feature annotation.</text>
</comment>
<sequence length="259" mass="30238">MYKILLIDSDQRSRDRMRRMLDWSRYGFALQADTNTMASALSLVKKPEYKVVLINFTSFHMNGLEVCEHIRKESQIPILLIGGTRDFQLVRKAMSLQVNDYIPEPIQSEDFIASLLAIKQNIEDQLSLKQNKAANGRKTPAFSRKSTADIIDEVKAYVENSINDNITLKEVSDNLHYNCSYLGQKFKDHESMTFHQYLLNRRMEKAKLLLEETDMKIYEVAYEVGYADLDWFYKKFKSHSGLSASEYRKRKKLELSNSY</sequence>
<dbReference type="InterPro" id="IPR009057">
    <property type="entry name" value="Homeodomain-like_sf"/>
</dbReference>
<dbReference type="OrthoDB" id="2859525at2"/>
<dbReference type="SMART" id="SM00342">
    <property type="entry name" value="HTH_ARAC"/>
    <property type="match status" value="1"/>
</dbReference>
<dbReference type="SUPFAM" id="SSF52172">
    <property type="entry name" value="CheY-like"/>
    <property type="match status" value="1"/>
</dbReference>
<dbReference type="PROSITE" id="PS50110">
    <property type="entry name" value="RESPONSE_REGULATORY"/>
    <property type="match status" value="1"/>
</dbReference>
<dbReference type="PROSITE" id="PS00041">
    <property type="entry name" value="HTH_ARAC_FAMILY_1"/>
    <property type="match status" value="1"/>
</dbReference>
<keyword evidence="1" id="KW-0805">Transcription regulation</keyword>
<keyword evidence="8" id="KW-1185">Reference proteome</keyword>
<dbReference type="SUPFAM" id="SSF46689">
    <property type="entry name" value="Homeodomain-like"/>
    <property type="match status" value="2"/>
</dbReference>
<evidence type="ECO:0000256" key="3">
    <source>
        <dbReference type="ARBA" id="ARBA00023163"/>
    </source>
</evidence>
<proteinExistence type="predicted"/>
<dbReference type="AlphaFoldDB" id="A0A1H3NT77"/>
<keyword evidence="3" id="KW-0804">Transcription</keyword>
<dbReference type="InterPro" id="IPR011006">
    <property type="entry name" value="CheY-like_superfamily"/>
</dbReference>
<protein>
    <submittedName>
        <fullName evidence="7">Response regulator receiver domain-containing protein</fullName>
    </submittedName>
</protein>
<evidence type="ECO:0000259" key="6">
    <source>
        <dbReference type="PROSITE" id="PS50110"/>
    </source>
</evidence>
<dbReference type="PANTHER" id="PTHR43280:SF28">
    <property type="entry name" value="HTH-TYPE TRANSCRIPTIONAL ACTIVATOR RHAS"/>
    <property type="match status" value="1"/>
</dbReference>
<dbReference type="PROSITE" id="PS01124">
    <property type="entry name" value="HTH_ARAC_FAMILY_2"/>
    <property type="match status" value="1"/>
</dbReference>
<dbReference type="Gene3D" id="1.10.10.60">
    <property type="entry name" value="Homeodomain-like"/>
    <property type="match status" value="2"/>
</dbReference>
<dbReference type="EMBL" id="FNPI01000004">
    <property type="protein sequence ID" value="SDY91900.1"/>
    <property type="molecule type" value="Genomic_DNA"/>
</dbReference>
<keyword evidence="2" id="KW-0238">DNA-binding</keyword>
<name>A0A1H3NT77_9BACI</name>
<dbReference type="InterPro" id="IPR018060">
    <property type="entry name" value="HTH_AraC"/>
</dbReference>